<proteinExistence type="inferred from homology"/>
<dbReference type="SUPFAM" id="SSF51316">
    <property type="entry name" value="Mss4-like"/>
    <property type="match status" value="1"/>
</dbReference>
<protein>
    <submittedName>
        <fullName evidence="6">GFA family protein</fullName>
    </submittedName>
</protein>
<dbReference type="PANTHER" id="PTHR33337">
    <property type="entry name" value="GFA DOMAIN-CONTAINING PROTEIN"/>
    <property type="match status" value="1"/>
</dbReference>
<keyword evidence="2" id="KW-0479">Metal-binding</keyword>
<dbReference type="Pfam" id="PF04828">
    <property type="entry name" value="GFA"/>
    <property type="match status" value="1"/>
</dbReference>
<comment type="similarity">
    <text evidence="1">Belongs to the Gfa family.</text>
</comment>
<comment type="caution">
    <text evidence="6">The sequence shown here is derived from an EMBL/GenBank/DDBJ whole genome shotgun (WGS) entry which is preliminary data.</text>
</comment>
<keyword evidence="4" id="KW-0456">Lyase</keyword>
<evidence type="ECO:0000256" key="2">
    <source>
        <dbReference type="ARBA" id="ARBA00022723"/>
    </source>
</evidence>
<dbReference type="PROSITE" id="PS51891">
    <property type="entry name" value="CENP_V_GFA"/>
    <property type="match status" value="1"/>
</dbReference>
<evidence type="ECO:0000256" key="3">
    <source>
        <dbReference type="ARBA" id="ARBA00022833"/>
    </source>
</evidence>
<evidence type="ECO:0000313" key="6">
    <source>
        <dbReference type="EMBL" id="MCZ2723692.1"/>
    </source>
</evidence>
<name>A0ABT4JZZ9_9GAMM</name>
<dbReference type="PANTHER" id="PTHR33337:SF40">
    <property type="entry name" value="CENP-V_GFA DOMAIN-CONTAINING PROTEIN-RELATED"/>
    <property type="match status" value="1"/>
</dbReference>
<accession>A0ABT4JZZ9</accession>
<feature type="domain" description="CENP-V/GFA" evidence="5">
    <location>
        <begin position="5"/>
        <end position="123"/>
    </location>
</feature>
<gene>
    <name evidence="6" type="ORF">O1D97_19245</name>
</gene>
<evidence type="ECO:0000259" key="5">
    <source>
        <dbReference type="PROSITE" id="PS51891"/>
    </source>
</evidence>
<dbReference type="Gene3D" id="3.90.1590.10">
    <property type="entry name" value="glutathione-dependent formaldehyde- activating enzyme (gfa)"/>
    <property type="match status" value="1"/>
</dbReference>
<dbReference type="InterPro" id="IPR006913">
    <property type="entry name" value="CENP-V/GFA"/>
</dbReference>
<dbReference type="RefSeq" id="WP_269127837.1">
    <property type="nucleotide sequence ID" value="NZ_JAPUBN010000024.1"/>
</dbReference>
<organism evidence="6 7">
    <name type="scientific">Marinomonas phaeophyticola</name>
    <dbReference type="NCBI Taxonomy" id="3004091"/>
    <lineage>
        <taxon>Bacteria</taxon>
        <taxon>Pseudomonadati</taxon>
        <taxon>Pseudomonadota</taxon>
        <taxon>Gammaproteobacteria</taxon>
        <taxon>Oceanospirillales</taxon>
        <taxon>Oceanospirillaceae</taxon>
        <taxon>Marinomonas</taxon>
    </lineage>
</organism>
<dbReference type="EMBL" id="JAPUBN010000024">
    <property type="protein sequence ID" value="MCZ2723692.1"/>
    <property type="molecule type" value="Genomic_DNA"/>
</dbReference>
<keyword evidence="3" id="KW-0862">Zinc</keyword>
<dbReference type="Proteomes" id="UP001149719">
    <property type="component" value="Unassembled WGS sequence"/>
</dbReference>
<sequence>MPNSLTGSCLCGDIRFSLKDDFSAFYFCHCRQCQQISGSSNASNLFTTPSNIQWLQGKEKLIRYDYPNRSFSKSFCAQCGSGMPLVTKSGKALLVPAGSLDQAPKSVFPTKNIFCAEKVDWFEAAVQAPSVDGFPE</sequence>
<reference evidence="6" key="1">
    <citation type="submission" date="2022-12" db="EMBL/GenBank/DDBJ databases">
        <title>Marinomonas 15G1-11 sp. nov, isolated from marine algae.</title>
        <authorList>
            <person name="Butt M."/>
            <person name="Choi D.G."/>
            <person name="Kim J.M."/>
            <person name="Lee J.K."/>
            <person name="Baek J.H."/>
            <person name="Jeon C.O."/>
        </authorList>
    </citation>
    <scope>NUCLEOTIDE SEQUENCE</scope>
    <source>
        <strain evidence="6">15G1-11</strain>
    </source>
</reference>
<evidence type="ECO:0000256" key="1">
    <source>
        <dbReference type="ARBA" id="ARBA00005495"/>
    </source>
</evidence>
<evidence type="ECO:0000256" key="4">
    <source>
        <dbReference type="ARBA" id="ARBA00023239"/>
    </source>
</evidence>
<evidence type="ECO:0000313" key="7">
    <source>
        <dbReference type="Proteomes" id="UP001149719"/>
    </source>
</evidence>
<dbReference type="InterPro" id="IPR011057">
    <property type="entry name" value="Mss4-like_sf"/>
</dbReference>
<keyword evidence="7" id="KW-1185">Reference proteome</keyword>